<reference evidence="2" key="2">
    <citation type="journal article" date="2015" name="Data Brief">
        <title>Shoot transcriptome of the giant reed, Arundo donax.</title>
        <authorList>
            <person name="Barrero R.A."/>
            <person name="Guerrero F.D."/>
            <person name="Moolhuijzen P."/>
            <person name="Goolsby J.A."/>
            <person name="Tidwell J."/>
            <person name="Bellgard S.E."/>
            <person name="Bellgard M.I."/>
        </authorList>
    </citation>
    <scope>NUCLEOTIDE SEQUENCE</scope>
    <source>
        <tissue evidence="2">Shoot tissue taken approximately 20 cm above the soil surface</tissue>
    </source>
</reference>
<keyword evidence="1" id="KW-0732">Signal</keyword>
<proteinExistence type="predicted"/>
<reference evidence="2" key="1">
    <citation type="submission" date="2014-09" db="EMBL/GenBank/DDBJ databases">
        <authorList>
            <person name="Magalhaes I.L.F."/>
            <person name="Oliveira U."/>
            <person name="Santos F.R."/>
            <person name="Vidigal T.H.D.A."/>
            <person name="Brescovit A.D."/>
            <person name="Santos A.J."/>
        </authorList>
    </citation>
    <scope>NUCLEOTIDE SEQUENCE</scope>
    <source>
        <tissue evidence="2">Shoot tissue taken approximately 20 cm above the soil surface</tissue>
    </source>
</reference>
<organism evidence="2">
    <name type="scientific">Arundo donax</name>
    <name type="common">Giant reed</name>
    <name type="synonym">Donax arundinaceus</name>
    <dbReference type="NCBI Taxonomy" id="35708"/>
    <lineage>
        <taxon>Eukaryota</taxon>
        <taxon>Viridiplantae</taxon>
        <taxon>Streptophyta</taxon>
        <taxon>Embryophyta</taxon>
        <taxon>Tracheophyta</taxon>
        <taxon>Spermatophyta</taxon>
        <taxon>Magnoliopsida</taxon>
        <taxon>Liliopsida</taxon>
        <taxon>Poales</taxon>
        <taxon>Poaceae</taxon>
        <taxon>PACMAD clade</taxon>
        <taxon>Arundinoideae</taxon>
        <taxon>Arundineae</taxon>
        <taxon>Arundo</taxon>
    </lineage>
</organism>
<dbReference type="AlphaFoldDB" id="A0A0A9F4Z9"/>
<feature type="chain" id="PRO_5002047216" evidence="1">
    <location>
        <begin position="19"/>
        <end position="71"/>
    </location>
</feature>
<accession>A0A0A9F4Z9</accession>
<evidence type="ECO:0000313" key="2">
    <source>
        <dbReference type="EMBL" id="JAE05206.1"/>
    </source>
</evidence>
<name>A0A0A9F4Z9_ARUDO</name>
<dbReference type="EMBL" id="GBRH01192690">
    <property type="protein sequence ID" value="JAE05206.1"/>
    <property type="molecule type" value="Transcribed_RNA"/>
</dbReference>
<protein>
    <submittedName>
        <fullName evidence="2">Uncharacterized protein</fullName>
    </submittedName>
</protein>
<feature type="signal peptide" evidence="1">
    <location>
        <begin position="1"/>
        <end position="18"/>
    </location>
</feature>
<sequence>MLHSWFKMLLFISQFTSAFLLYTFLHPEILSVIQFAGDYKQPVKVIKDLAQLNYLDNIIYLNIFQCVCTIE</sequence>
<evidence type="ECO:0000256" key="1">
    <source>
        <dbReference type="SAM" id="SignalP"/>
    </source>
</evidence>